<feature type="transmembrane region" description="Helical" evidence="1">
    <location>
        <begin position="140"/>
        <end position="159"/>
    </location>
</feature>
<dbReference type="Proteomes" id="UP001208888">
    <property type="component" value="Unassembled WGS sequence"/>
</dbReference>
<evidence type="ECO:0000313" key="2">
    <source>
        <dbReference type="EMBL" id="MCW0346214.1"/>
    </source>
</evidence>
<dbReference type="Proteomes" id="UP000663901">
    <property type="component" value="Plasmid pOC5aB"/>
</dbReference>
<protein>
    <submittedName>
        <fullName evidence="3">DUF4225 domain-containing protein</fullName>
    </submittedName>
</protein>
<organism evidence="3 4">
    <name type="scientific">Pantoea ananas</name>
    <name type="common">Erwinia uredovora</name>
    <dbReference type="NCBI Taxonomy" id="553"/>
    <lineage>
        <taxon>Bacteria</taxon>
        <taxon>Pseudomonadati</taxon>
        <taxon>Pseudomonadota</taxon>
        <taxon>Gammaproteobacteria</taxon>
        <taxon>Enterobacterales</taxon>
        <taxon>Erwiniaceae</taxon>
        <taxon>Pantoea</taxon>
    </lineage>
</organism>
<reference evidence="3" key="1">
    <citation type="submission" date="2020-07" db="EMBL/GenBank/DDBJ databases">
        <title>Genome Sequences for Panteoa spp. that cause Center Rot in Onions.</title>
        <authorList>
            <person name="Asselin J.A."/>
            <person name="Helmann T."/>
            <person name="Beer S."/>
            <person name="Stodghill P."/>
        </authorList>
    </citation>
    <scope>NUCLEOTIDE SEQUENCE</scope>
    <source>
        <strain evidence="3">OC5a</strain>
        <plasmid evidence="3">pOC5aB</plasmid>
    </source>
</reference>
<name>A0A8A4K9L6_PANAN</name>
<dbReference type="EMBL" id="CP059085">
    <property type="protein sequence ID" value="QTC48394.1"/>
    <property type="molecule type" value="Genomic_DNA"/>
</dbReference>
<sequence length="271" mass="30037">MDAALLSMMRSGGRNQAWAETMVNLEARKLADTANVVAASHLKHGLSRIQFVQEIRYLIEAQFALARQAKTDEECMACVKNLRAENDSLQYQARMLRTQAAKLYAKVEFIRENNRIVGYAVSAVNLVLNGLTVYGGFVLLATMTPVAVVAGAIIMIDGFNSISKEIINRTSYGPSEGIIADASTEIASFMGFRPEYGLAAYNAVSLTANIYGLVGLTRKPESWRLFRWLRSDFRNKLESMSRPKLAIKIVNYGIRGKVVVDLVETARSQDN</sequence>
<dbReference type="Pfam" id="PF13988">
    <property type="entry name" value="DUF4225"/>
    <property type="match status" value="1"/>
</dbReference>
<feature type="transmembrane region" description="Helical" evidence="1">
    <location>
        <begin position="116"/>
        <end position="134"/>
    </location>
</feature>
<keyword evidence="1" id="KW-0812">Transmembrane</keyword>
<accession>A0A8A4K9L6</accession>
<proteinExistence type="predicted"/>
<reference evidence="2" key="2">
    <citation type="submission" date="2022-06" db="EMBL/GenBank/DDBJ databases">
        <title>Dynamics of rice microbiomes reveals core vertical transmitted seed endophytes.</title>
        <authorList>
            <person name="Liao K."/>
            <person name="Zhang X."/>
        </authorList>
    </citation>
    <scope>NUCLEOTIDE SEQUENCE</scope>
    <source>
        <strain evidence="2">JT1-17</strain>
    </source>
</reference>
<dbReference type="RefSeq" id="WP_028722258.1">
    <property type="nucleotide sequence ID" value="NZ_CP059085.1"/>
</dbReference>
<geneLocation type="plasmid" evidence="3 4">
    <name>pOC5aB</name>
</geneLocation>
<keyword evidence="1" id="KW-0472">Membrane</keyword>
<evidence type="ECO:0000313" key="3">
    <source>
        <dbReference type="EMBL" id="QTC48394.1"/>
    </source>
</evidence>
<dbReference type="EMBL" id="JANFVX010000025">
    <property type="protein sequence ID" value="MCW0346214.1"/>
    <property type="molecule type" value="Genomic_DNA"/>
</dbReference>
<evidence type="ECO:0000313" key="4">
    <source>
        <dbReference type="Proteomes" id="UP000663901"/>
    </source>
</evidence>
<evidence type="ECO:0000256" key="1">
    <source>
        <dbReference type="SAM" id="Phobius"/>
    </source>
</evidence>
<dbReference type="AlphaFoldDB" id="A0A8A4K9L6"/>
<keyword evidence="1" id="KW-1133">Transmembrane helix</keyword>
<dbReference type="InterPro" id="IPR025320">
    <property type="entry name" value="DUF4225"/>
</dbReference>
<gene>
    <name evidence="3" type="ORF">H0Z12_22630</name>
    <name evidence="2" type="ORF">NB703_004307</name>
</gene>
<keyword evidence="3" id="KW-0614">Plasmid</keyword>